<name>A0ABQ7J873_9APIC</name>
<proteinExistence type="predicted"/>
<sequence length="127" mass="15328">MRVNFVCSFSFKQYFNEEYFWKKANLGPPFIFLLTSPWWIEGLKSIYWSFRYRSLNQQEILSDRFAWLHERMLVWFLHISKLSNEINTIIYEDDVERIILKKVPDGGFKKDGPALMLGPSYPERLSY</sequence>
<accession>A0ABQ7J873</accession>
<comment type="caution">
    <text evidence="1">The sequence shown here is derived from an EMBL/GenBank/DDBJ whole genome shotgun (WGS) entry which is preliminary data.</text>
</comment>
<organism evidence="1 2">
    <name type="scientific">Cardiosporidium cionae</name>
    <dbReference type="NCBI Taxonomy" id="476202"/>
    <lineage>
        <taxon>Eukaryota</taxon>
        <taxon>Sar</taxon>
        <taxon>Alveolata</taxon>
        <taxon>Apicomplexa</taxon>
        <taxon>Aconoidasida</taxon>
        <taxon>Nephromycida</taxon>
        <taxon>Cardiosporidium</taxon>
    </lineage>
</organism>
<dbReference type="Proteomes" id="UP000823046">
    <property type="component" value="Unassembled WGS sequence"/>
</dbReference>
<gene>
    <name evidence="1" type="ORF">IE077_003451</name>
</gene>
<evidence type="ECO:0000313" key="1">
    <source>
        <dbReference type="EMBL" id="KAF8820192.1"/>
    </source>
</evidence>
<keyword evidence="2" id="KW-1185">Reference proteome</keyword>
<reference evidence="1 2" key="1">
    <citation type="journal article" date="2020" name="bioRxiv">
        <title>Metabolic contributions of an alphaproteobacterial endosymbiont in the apicomplexan Cardiosporidium cionae.</title>
        <authorList>
            <person name="Hunter E.S."/>
            <person name="Paight C.J."/>
            <person name="Lane C.E."/>
        </authorList>
    </citation>
    <scope>NUCLEOTIDE SEQUENCE [LARGE SCALE GENOMIC DNA]</scope>
    <source>
        <strain evidence="1">ESH_2018</strain>
    </source>
</reference>
<protein>
    <submittedName>
        <fullName evidence="1">Membrane protein</fullName>
    </submittedName>
</protein>
<dbReference type="EMBL" id="JADAQX010000451">
    <property type="protein sequence ID" value="KAF8820192.1"/>
    <property type="molecule type" value="Genomic_DNA"/>
</dbReference>
<evidence type="ECO:0000313" key="2">
    <source>
        <dbReference type="Proteomes" id="UP000823046"/>
    </source>
</evidence>